<dbReference type="PANTHER" id="PTHR46572">
    <property type="entry name" value="RHO1 GDP-GTP EXCHANGE PROTEIN 1-RELATED"/>
    <property type="match status" value="1"/>
</dbReference>
<feature type="compositionally biased region" description="Polar residues" evidence="3">
    <location>
        <begin position="1316"/>
        <end position="1343"/>
    </location>
</feature>
<dbReference type="InterPro" id="IPR000591">
    <property type="entry name" value="DEP_dom"/>
</dbReference>
<dbReference type="InterPro" id="IPR001849">
    <property type="entry name" value="PH_domain"/>
</dbReference>
<evidence type="ECO:0000256" key="1">
    <source>
        <dbReference type="ARBA" id="ARBA00022553"/>
    </source>
</evidence>
<dbReference type="PROSITE" id="PS50010">
    <property type="entry name" value="DH_2"/>
    <property type="match status" value="2"/>
</dbReference>
<feature type="domain" description="PH" evidence="4">
    <location>
        <begin position="744"/>
        <end position="895"/>
    </location>
</feature>
<dbReference type="Gene3D" id="2.30.29.30">
    <property type="entry name" value="Pleckstrin-homology domain (PH domain)/Phosphotyrosine-binding domain (PTB)"/>
    <property type="match status" value="1"/>
</dbReference>
<dbReference type="SMART" id="SM00233">
    <property type="entry name" value="PH"/>
    <property type="match status" value="1"/>
</dbReference>
<evidence type="ECO:0000259" key="5">
    <source>
        <dbReference type="PROSITE" id="PS50010"/>
    </source>
</evidence>
<dbReference type="CDD" id="cd00160">
    <property type="entry name" value="RhoGEF"/>
    <property type="match status" value="2"/>
</dbReference>
<sequence>MSSPTSEYSHKSNRNVSVNGAQLSYAAPSSQLPAPQIYSIPPPEPLSPSDQVYGAGPSDIIRRPSDMLRDIANYSHSEGYEHGEDLEYWEEDEETEDSFVNFALLSNLAVQLKDKVPRGTHVKGSIPYPRAFTGKDIVSTIQALIQRELVLHHNTSTSDRRIAVQVARSLQSQLFFYEVEWGGQSLTDGVEDVYMFLDDTELDGSSSSGAGGIGELPTGVVTRLTQCYVATCVDATPCYAYSCPRRGQSFLEPAAPPTEVKPVSSVPDWQTTVPQEILDSLSDSEISRQTIIHKIIHKEAQYISDLDIVESDFMRPLRRADPPVIEPVSKLEDFIDEVFGNILDLRECNKRLLEVMNVRQREQAYIVQGIGDVFLTAATEFRNAYPIYVGHYPLAEKRLKEEEESNPEFRRLMEQCAKHTTPEGGENLYYNLKHYLSRPLEHLKKYPVFLEAIHTETEKGNPDGDYLQEAIDAIKRLQTAAQLRTFQLSMGRGPPGKWEWHDMVSTEVRTSMSKDEAKRQSIIFELIKGEMAYVKDLENIDSMYVQELRNASPPIVSPDRLESFIWDVYHNFRELFSHHRNLVEKFHEIQREEHPVIKSVTAPMFDAALQFREAYMEYIPNYPIAAYRIDHEMATNQAFKAFVDKCTRHPDAHRLDMKNFINRPIPRLLRYELLLKGVLDETPPNHEDRKDIPQVLDVIKSLGKDSEPGVVSAKQKVELWKYSSYLVFKHGETVDMDLLNENRSLIHSGRLLRQPESGLEWNGWSELFVLLFDNYLVLTKPKEREGITYYYVNRRPTPLDLLTLVNFNDPPAQRGAGLLRGLRGGGGGGERHAAESPNVTPGGASPGESSSSSDSRAVFPCTLHHNGRLGGPFILYAESAQARTEWKAKMEEALVLRKVVQESNKVFEIETLSADTFVIPAVVGSGASSPPAAWNQDATCTGKVTCSVPFMTGDGRGLVAIGCAEGVWIGFRHDPKSMRRVLHLKLVTQCAMLEEFGLFLVLADKSLFAYHIEALVPSTPSISHAAQVPQKLSGAKDVHFFSIGTLNNRTLVVYMKKKGLESIFRVLEPVGEKINEKAKAPGGFGSRFLKSGKSEWFRIYRDFFLPSESFDLIFLKANIAILCAKGFEIMNLNEFKSVTIPRIPDEGKFAALSKRCDSCRPIGMFRSAEDEFLLCYDAEFGLYVDKHGDPSRANSVVEWEGTAERVAKHLPYVLLFDSRFIEVRRLETGRLVQIIPGTDVRCIWDGRGVNLHAPQPVPPSGGMFNDEEMVQDAQVHAVMSSAEGANGASRVQRPSAQHVFELLPTVPLFNPGALAGQTNQGYGRQSYSPPRSPTTTMRGSLWS</sequence>
<protein>
    <submittedName>
        <fullName evidence="7">Dbl domain-containing protein</fullName>
    </submittedName>
</protein>
<dbReference type="InterPro" id="IPR011993">
    <property type="entry name" value="PH-like_dom_sf"/>
</dbReference>
<keyword evidence="8" id="KW-1185">Reference proteome</keyword>
<dbReference type="SMART" id="SM00036">
    <property type="entry name" value="CNH"/>
    <property type="match status" value="1"/>
</dbReference>
<dbReference type="OrthoDB" id="2272012at2759"/>
<dbReference type="EMBL" id="KN880580">
    <property type="protein sequence ID" value="KIY65698.1"/>
    <property type="molecule type" value="Genomic_DNA"/>
</dbReference>
<dbReference type="InterPro" id="IPR035899">
    <property type="entry name" value="DBL_dom_sf"/>
</dbReference>
<name>A0A0D7B576_9AGAR</name>
<evidence type="ECO:0000259" key="4">
    <source>
        <dbReference type="PROSITE" id="PS50003"/>
    </source>
</evidence>
<feature type="region of interest" description="Disordered" evidence="3">
    <location>
        <begin position="32"/>
        <end position="51"/>
    </location>
</feature>
<dbReference type="InterPro" id="IPR000219">
    <property type="entry name" value="DH_dom"/>
</dbReference>
<feature type="region of interest" description="Disordered" evidence="3">
    <location>
        <begin position="816"/>
        <end position="857"/>
    </location>
</feature>
<keyword evidence="2" id="KW-0344">Guanine-nucleotide releasing factor</keyword>
<dbReference type="STRING" id="1314674.A0A0D7B576"/>
<evidence type="ECO:0000256" key="2">
    <source>
        <dbReference type="ARBA" id="ARBA00022658"/>
    </source>
</evidence>
<evidence type="ECO:0000313" key="7">
    <source>
        <dbReference type="EMBL" id="KIY65698.1"/>
    </source>
</evidence>
<gene>
    <name evidence="7" type="ORF">CYLTODRAFT_356411</name>
</gene>
<dbReference type="InterPro" id="IPR001180">
    <property type="entry name" value="CNH_dom"/>
</dbReference>
<feature type="compositionally biased region" description="Low complexity" evidence="3">
    <location>
        <begin position="842"/>
        <end position="855"/>
    </location>
</feature>
<dbReference type="PROSITE" id="PS50003">
    <property type="entry name" value="PH_DOMAIN"/>
    <property type="match status" value="1"/>
</dbReference>
<dbReference type="SUPFAM" id="SSF48065">
    <property type="entry name" value="DBL homology domain (DH-domain)"/>
    <property type="match status" value="2"/>
</dbReference>
<dbReference type="InterPro" id="IPR052233">
    <property type="entry name" value="Rho-type_GEFs"/>
</dbReference>
<dbReference type="CDD" id="cd04435">
    <property type="entry name" value="DEP_fRom2"/>
    <property type="match status" value="1"/>
</dbReference>
<dbReference type="Proteomes" id="UP000054007">
    <property type="component" value="Unassembled WGS sequence"/>
</dbReference>
<dbReference type="Gene3D" id="1.20.900.10">
    <property type="entry name" value="Dbl homology (DH) domain"/>
    <property type="match status" value="2"/>
</dbReference>
<dbReference type="GO" id="GO:0005085">
    <property type="term" value="F:guanyl-nucleotide exchange factor activity"/>
    <property type="evidence" value="ECO:0007669"/>
    <property type="project" value="UniProtKB-KW"/>
</dbReference>
<organism evidence="7 8">
    <name type="scientific">Cylindrobasidium torrendii FP15055 ss-10</name>
    <dbReference type="NCBI Taxonomy" id="1314674"/>
    <lineage>
        <taxon>Eukaryota</taxon>
        <taxon>Fungi</taxon>
        <taxon>Dikarya</taxon>
        <taxon>Basidiomycota</taxon>
        <taxon>Agaricomycotina</taxon>
        <taxon>Agaricomycetes</taxon>
        <taxon>Agaricomycetidae</taxon>
        <taxon>Agaricales</taxon>
        <taxon>Marasmiineae</taxon>
        <taxon>Physalacriaceae</taxon>
        <taxon>Cylindrobasidium</taxon>
    </lineage>
</organism>
<dbReference type="Pfam" id="PF00621">
    <property type="entry name" value="RhoGEF"/>
    <property type="match status" value="2"/>
</dbReference>
<feature type="domain" description="DH" evidence="5">
    <location>
        <begin position="287"/>
        <end position="484"/>
    </location>
</feature>
<accession>A0A0D7B576</accession>
<feature type="region of interest" description="Disordered" evidence="3">
    <location>
        <begin position="1"/>
        <end position="22"/>
    </location>
</feature>
<dbReference type="Pfam" id="PF00780">
    <property type="entry name" value="CNH"/>
    <property type="match status" value="1"/>
</dbReference>
<feature type="domain" description="DH" evidence="5">
    <location>
        <begin position="518"/>
        <end position="709"/>
    </location>
</feature>
<reference evidence="7 8" key="1">
    <citation type="journal article" date="2015" name="Fungal Genet. Biol.">
        <title>Evolution of novel wood decay mechanisms in Agaricales revealed by the genome sequences of Fistulina hepatica and Cylindrobasidium torrendii.</title>
        <authorList>
            <person name="Floudas D."/>
            <person name="Held B.W."/>
            <person name="Riley R."/>
            <person name="Nagy L.G."/>
            <person name="Koehler G."/>
            <person name="Ransdell A.S."/>
            <person name="Younus H."/>
            <person name="Chow J."/>
            <person name="Chiniquy J."/>
            <person name="Lipzen A."/>
            <person name="Tritt A."/>
            <person name="Sun H."/>
            <person name="Haridas S."/>
            <person name="LaButti K."/>
            <person name="Ohm R.A."/>
            <person name="Kues U."/>
            <person name="Blanchette R.A."/>
            <person name="Grigoriev I.V."/>
            <person name="Minto R.E."/>
            <person name="Hibbett D.S."/>
        </authorList>
    </citation>
    <scope>NUCLEOTIDE SEQUENCE [LARGE SCALE GENOMIC DNA]</scope>
    <source>
        <strain evidence="7 8">FP15055 ss-10</strain>
    </source>
</reference>
<evidence type="ECO:0000313" key="8">
    <source>
        <dbReference type="Proteomes" id="UP000054007"/>
    </source>
</evidence>
<dbReference type="GO" id="GO:0035556">
    <property type="term" value="P:intracellular signal transduction"/>
    <property type="evidence" value="ECO:0007669"/>
    <property type="project" value="InterPro"/>
</dbReference>
<dbReference type="PANTHER" id="PTHR46572:SF1">
    <property type="entry name" value="RHO1 GUANINE NUCLEOTIDE EXCHANGE FACTOR TUS1"/>
    <property type="match status" value="1"/>
</dbReference>
<feature type="region of interest" description="Disordered" evidence="3">
    <location>
        <begin position="1314"/>
        <end position="1343"/>
    </location>
</feature>
<proteinExistence type="predicted"/>
<feature type="domain" description="CNH" evidence="6">
    <location>
        <begin position="941"/>
        <end position="1250"/>
    </location>
</feature>
<dbReference type="Pfam" id="PF15405">
    <property type="entry name" value="PH_5"/>
    <property type="match status" value="1"/>
</dbReference>
<dbReference type="SUPFAM" id="SSF50729">
    <property type="entry name" value="PH domain-like"/>
    <property type="match status" value="1"/>
</dbReference>
<keyword evidence="1" id="KW-0597">Phosphoprotein</keyword>
<evidence type="ECO:0000259" key="6">
    <source>
        <dbReference type="PROSITE" id="PS50219"/>
    </source>
</evidence>
<dbReference type="SMART" id="SM00049">
    <property type="entry name" value="DEP"/>
    <property type="match status" value="1"/>
</dbReference>
<dbReference type="SMART" id="SM00325">
    <property type="entry name" value="RhoGEF"/>
    <property type="match status" value="2"/>
</dbReference>
<evidence type="ECO:0000256" key="3">
    <source>
        <dbReference type="SAM" id="MobiDB-lite"/>
    </source>
</evidence>
<dbReference type="PROSITE" id="PS50219">
    <property type="entry name" value="CNH"/>
    <property type="match status" value="1"/>
</dbReference>
<dbReference type="InterPro" id="IPR041675">
    <property type="entry name" value="PH_5"/>
</dbReference>